<sequence>MEGPDDFEGVSVSSLSRNLDQSKLDDECSSVNTAMTDDATLGDEPNESSEAKCGTSDTTSQTGERAPSCENSDMMPSGLVSPATSFSAKDFESDMVVDYSENSSLADPASPCPGTSGGGDSGERHSQKRYRTQMSNLQVKMLKACFTDYKTPTMIECEALGSYIGLAKRVVQVWFQNARAKEKKAKLNNVSCSPCTVWRACFLMVQQPSRKL</sequence>
<evidence type="ECO:0000256" key="7">
    <source>
        <dbReference type="SAM" id="MobiDB-lite"/>
    </source>
</evidence>
<reference evidence="9" key="2">
    <citation type="submission" date="2025-09" db="UniProtKB">
        <authorList>
            <consortium name="Ensembl"/>
        </authorList>
    </citation>
    <scope>IDENTIFICATION</scope>
</reference>
<feature type="DNA-binding region" description="Homeobox" evidence="5">
    <location>
        <begin position="127"/>
        <end position="186"/>
    </location>
</feature>
<evidence type="ECO:0000256" key="4">
    <source>
        <dbReference type="ARBA" id="ARBA00022833"/>
    </source>
</evidence>
<dbReference type="PANTHER" id="PTHR45891:SF4">
    <property type="entry name" value="ZINC FINGER HOMEOBOX PROTEIN 3"/>
    <property type="match status" value="1"/>
</dbReference>
<dbReference type="AlphaFoldDB" id="A0AAY4BQX8"/>
<dbReference type="SUPFAM" id="SSF46689">
    <property type="entry name" value="Homeodomain-like"/>
    <property type="match status" value="1"/>
</dbReference>
<keyword evidence="4" id="KW-0862">Zinc</keyword>
<evidence type="ECO:0000256" key="1">
    <source>
        <dbReference type="ARBA" id="ARBA00004123"/>
    </source>
</evidence>
<keyword evidence="2" id="KW-0479">Metal-binding</keyword>
<feature type="domain" description="Homeobox" evidence="8">
    <location>
        <begin position="125"/>
        <end position="185"/>
    </location>
</feature>
<reference evidence="9" key="1">
    <citation type="submission" date="2025-08" db="UniProtKB">
        <authorList>
            <consortium name="Ensembl"/>
        </authorList>
    </citation>
    <scope>IDENTIFICATION</scope>
</reference>
<dbReference type="Pfam" id="PF00046">
    <property type="entry name" value="Homeodomain"/>
    <property type="match status" value="1"/>
</dbReference>
<dbReference type="GeneTree" id="ENSGT00940000160537"/>
<evidence type="ECO:0000256" key="3">
    <source>
        <dbReference type="ARBA" id="ARBA00022737"/>
    </source>
</evidence>
<proteinExistence type="predicted"/>
<dbReference type="GO" id="GO:0046872">
    <property type="term" value="F:metal ion binding"/>
    <property type="evidence" value="ECO:0007669"/>
    <property type="project" value="UniProtKB-KW"/>
</dbReference>
<protein>
    <recommendedName>
        <fullName evidence="8">Homeobox domain-containing protein</fullName>
    </recommendedName>
</protein>
<dbReference type="PROSITE" id="PS50071">
    <property type="entry name" value="HOMEOBOX_2"/>
    <property type="match status" value="1"/>
</dbReference>
<accession>A0AAY4BQX8</accession>
<name>A0AAY4BQX8_9TELE</name>
<organism evidence="9 10">
    <name type="scientific">Denticeps clupeoides</name>
    <name type="common">denticle herring</name>
    <dbReference type="NCBI Taxonomy" id="299321"/>
    <lineage>
        <taxon>Eukaryota</taxon>
        <taxon>Metazoa</taxon>
        <taxon>Chordata</taxon>
        <taxon>Craniata</taxon>
        <taxon>Vertebrata</taxon>
        <taxon>Euteleostomi</taxon>
        <taxon>Actinopterygii</taxon>
        <taxon>Neopterygii</taxon>
        <taxon>Teleostei</taxon>
        <taxon>Clupei</taxon>
        <taxon>Clupeiformes</taxon>
        <taxon>Denticipitoidei</taxon>
        <taxon>Denticipitidae</taxon>
        <taxon>Denticeps</taxon>
    </lineage>
</organism>
<dbReference type="Ensembl" id="ENSDCDT00010028024.1">
    <property type="protein sequence ID" value="ENSDCDP00010023288.1"/>
    <property type="gene ID" value="ENSDCDG00010013983.1"/>
</dbReference>
<dbReference type="GO" id="GO:0000978">
    <property type="term" value="F:RNA polymerase II cis-regulatory region sequence-specific DNA binding"/>
    <property type="evidence" value="ECO:0007669"/>
    <property type="project" value="TreeGrafter"/>
</dbReference>
<dbReference type="PANTHER" id="PTHR45891">
    <property type="entry name" value="ZINC FINGER HOMEOBOX PROTEIN"/>
    <property type="match status" value="1"/>
</dbReference>
<dbReference type="Proteomes" id="UP000694580">
    <property type="component" value="Unplaced"/>
</dbReference>
<dbReference type="FunFam" id="1.10.10.60:FF:000058">
    <property type="entry name" value="zinc finger homeobox protein 4"/>
    <property type="match status" value="1"/>
</dbReference>
<evidence type="ECO:0000313" key="10">
    <source>
        <dbReference type="Proteomes" id="UP000694580"/>
    </source>
</evidence>
<keyword evidence="3" id="KW-0677">Repeat</keyword>
<evidence type="ECO:0000256" key="6">
    <source>
        <dbReference type="RuleBase" id="RU000682"/>
    </source>
</evidence>
<dbReference type="SMART" id="SM00389">
    <property type="entry name" value="HOX"/>
    <property type="match status" value="1"/>
</dbReference>
<dbReference type="CDD" id="cd00086">
    <property type="entry name" value="homeodomain"/>
    <property type="match status" value="1"/>
</dbReference>
<keyword evidence="10" id="KW-1185">Reference proteome</keyword>
<dbReference type="GO" id="GO:0045664">
    <property type="term" value="P:regulation of neuron differentiation"/>
    <property type="evidence" value="ECO:0007669"/>
    <property type="project" value="TreeGrafter"/>
</dbReference>
<dbReference type="InterPro" id="IPR001356">
    <property type="entry name" value="HD"/>
</dbReference>
<evidence type="ECO:0000313" key="9">
    <source>
        <dbReference type="Ensembl" id="ENSDCDP00010023288.1"/>
    </source>
</evidence>
<keyword evidence="5 6" id="KW-0539">Nucleus</keyword>
<evidence type="ECO:0000256" key="2">
    <source>
        <dbReference type="ARBA" id="ARBA00022723"/>
    </source>
</evidence>
<dbReference type="GO" id="GO:0000981">
    <property type="term" value="F:DNA-binding transcription factor activity, RNA polymerase II-specific"/>
    <property type="evidence" value="ECO:0007669"/>
    <property type="project" value="TreeGrafter"/>
</dbReference>
<dbReference type="GO" id="GO:0005634">
    <property type="term" value="C:nucleus"/>
    <property type="evidence" value="ECO:0007669"/>
    <property type="project" value="UniProtKB-SubCell"/>
</dbReference>
<feature type="region of interest" description="Disordered" evidence="7">
    <location>
        <begin position="100"/>
        <end position="126"/>
    </location>
</feature>
<evidence type="ECO:0000259" key="8">
    <source>
        <dbReference type="PROSITE" id="PS50071"/>
    </source>
</evidence>
<feature type="region of interest" description="Disordered" evidence="7">
    <location>
        <begin position="1"/>
        <end position="83"/>
    </location>
</feature>
<keyword evidence="5 6" id="KW-0371">Homeobox</keyword>
<evidence type="ECO:0000256" key="5">
    <source>
        <dbReference type="PROSITE-ProRule" id="PRU00108"/>
    </source>
</evidence>
<keyword evidence="5 6" id="KW-0238">DNA-binding</keyword>
<dbReference type="Gene3D" id="1.10.10.60">
    <property type="entry name" value="Homeodomain-like"/>
    <property type="match status" value="1"/>
</dbReference>
<dbReference type="InterPro" id="IPR009057">
    <property type="entry name" value="Homeodomain-like_sf"/>
</dbReference>
<comment type="subcellular location">
    <subcellularLocation>
        <location evidence="1 5 6">Nucleus</location>
    </subcellularLocation>
</comment>
<dbReference type="InterPro" id="IPR051968">
    <property type="entry name" value="ZnFinger_Homeobox_TR"/>
</dbReference>